<evidence type="ECO:0000313" key="2">
    <source>
        <dbReference type="EMBL" id="CAJ1948309.1"/>
    </source>
</evidence>
<protein>
    <submittedName>
        <fullName evidence="2">Uncharacterized protein</fullName>
    </submittedName>
</protein>
<sequence>MSFDPQKAIKEQAEAKRSQSWFLTKAHEFTQAHNRLKHTVHTAWRYPLPPWGRFLMGCFYFSIPVTGGYYLMSKTVSKSEETMHQRLGSGVDGEGGKIQGIGQHAVIKDQSGERVEKVGAGGWGGGVHLANSDERTQDVNRINLERFLRKQRKLKAKREREAQKKVEEA</sequence>
<accession>A0AAD2FPG9</accession>
<keyword evidence="1" id="KW-0812">Transmembrane</keyword>
<dbReference type="EMBL" id="CAKOGP040001747">
    <property type="protein sequence ID" value="CAJ1948309.1"/>
    <property type="molecule type" value="Genomic_DNA"/>
</dbReference>
<organism evidence="2 3">
    <name type="scientific">Cylindrotheca closterium</name>
    <dbReference type="NCBI Taxonomy" id="2856"/>
    <lineage>
        <taxon>Eukaryota</taxon>
        <taxon>Sar</taxon>
        <taxon>Stramenopiles</taxon>
        <taxon>Ochrophyta</taxon>
        <taxon>Bacillariophyta</taxon>
        <taxon>Bacillariophyceae</taxon>
        <taxon>Bacillariophycidae</taxon>
        <taxon>Bacillariales</taxon>
        <taxon>Bacillariaceae</taxon>
        <taxon>Cylindrotheca</taxon>
    </lineage>
</organism>
<keyword evidence="1" id="KW-1133">Transmembrane helix</keyword>
<dbReference type="Proteomes" id="UP001295423">
    <property type="component" value="Unassembled WGS sequence"/>
</dbReference>
<reference evidence="2" key="1">
    <citation type="submission" date="2023-08" db="EMBL/GenBank/DDBJ databases">
        <authorList>
            <person name="Audoor S."/>
            <person name="Bilcke G."/>
        </authorList>
    </citation>
    <scope>NUCLEOTIDE SEQUENCE</scope>
</reference>
<gene>
    <name evidence="2" type="ORF">CYCCA115_LOCUS11552</name>
</gene>
<keyword evidence="1" id="KW-0472">Membrane</keyword>
<evidence type="ECO:0000313" key="3">
    <source>
        <dbReference type="Proteomes" id="UP001295423"/>
    </source>
</evidence>
<comment type="caution">
    <text evidence="2">The sequence shown here is derived from an EMBL/GenBank/DDBJ whole genome shotgun (WGS) entry which is preliminary data.</text>
</comment>
<keyword evidence="3" id="KW-1185">Reference proteome</keyword>
<name>A0AAD2FPG9_9STRA</name>
<proteinExistence type="predicted"/>
<feature type="transmembrane region" description="Helical" evidence="1">
    <location>
        <begin position="54"/>
        <end position="72"/>
    </location>
</feature>
<evidence type="ECO:0000256" key="1">
    <source>
        <dbReference type="SAM" id="Phobius"/>
    </source>
</evidence>
<dbReference type="AlphaFoldDB" id="A0AAD2FPG9"/>